<dbReference type="PaxDb" id="5507-FOXG_01810P0"/>
<dbReference type="GO" id="GO:0006612">
    <property type="term" value="P:protein targeting to membrane"/>
    <property type="evidence" value="ECO:0007669"/>
    <property type="project" value="UniProtKB-UniRule"/>
</dbReference>
<dbReference type="InterPro" id="IPR029058">
    <property type="entry name" value="AB_hydrolase_fold"/>
</dbReference>
<keyword evidence="1 4" id="KW-0813">Transport</keyword>
<feature type="region of interest" description="Disordered" evidence="5">
    <location>
        <begin position="689"/>
        <end position="753"/>
    </location>
</feature>
<dbReference type="InterPro" id="IPR007191">
    <property type="entry name" value="Sec8_exocyst_N"/>
</dbReference>
<reference evidence="9" key="1">
    <citation type="journal article" date="2012" name="Mol. Plant Microbe Interact.">
        <title>A highly conserved effector in Fusarium oxysporum is required for full virulence on Arabidopsis.</title>
        <authorList>
            <person name="Thatcher L.F."/>
            <person name="Gardiner D.M."/>
            <person name="Kazan K."/>
            <person name="Manners J."/>
        </authorList>
    </citation>
    <scope>NUCLEOTIDE SEQUENCE [LARGE SCALE GENOMIC DNA]</scope>
    <source>
        <strain evidence="9">Fo5176</strain>
    </source>
</reference>
<evidence type="ECO:0000256" key="3">
    <source>
        <dbReference type="ARBA" id="ARBA00022927"/>
    </source>
</evidence>
<feature type="region of interest" description="Disordered" evidence="5">
    <location>
        <begin position="578"/>
        <end position="620"/>
    </location>
</feature>
<feature type="compositionally biased region" description="Basic and acidic residues" evidence="5">
    <location>
        <begin position="1220"/>
        <end position="1229"/>
    </location>
</feature>
<accession>F9FML1</accession>
<dbReference type="PANTHER" id="PTHR14146:SF0">
    <property type="entry name" value="EXOCYST COMPLEX COMPONENT 4"/>
    <property type="match status" value="1"/>
</dbReference>
<dbReference type="GO" id="GO:0006893">
    <property type="term" value="P:Golgi to plasma membrane transport"/>
    <property type="evidence" value="ECO:0007669"/>
    <property type="project" value="TreeGrafter"/>
</dbReference>
<comment type="caution">
    <text evidence="9">The sequence shown here is derived from an EMBL/GenBank/DDBJ whole genome shotgun (WGS) entry which is preliminary data.</text>
</comment>
<gene>
    <name evidence="9" type="ORF">FOXB_07641</name>
</gene>
<feature type="compositionally biased region" description="Gly residues" evidence="5">
    <location>
        <begin position="1230"/>
        <end position="1240"/>
    </location>
</feature>
<feature type="compositionally biased region" description="Polar residues" evidence="5">
    <location>
        <begin position="609"/>
        <end position="620"/>
    </location>
</feature>
<comment type="function">
    <text evidence="4">Component of the exocyst complex involved in the docking of exocytic vesicles with fusion sites on the plasma membrane.</text>
</comment>
<sequence length="1750" mass="195769">MWRVEMEVANLTQDQPQPTGSRKPPPGQFHTDSIPCFQKQKLAEVGKQRDLCQQSRKVKAKPRLMPGVIISEECKGDSYAPPPPTGVLHFHSQSQAVPDHLCRVPHTLKPHMSQQQPGDSGDEVQPYRIRVSSKYLDITRQKLELTRLPHEPHSKDWWEPKPQVESLVDFWQESFSWQNHEEELNQTLPQFRTSFQTSTSSTPVRLHFIHARSPHANAVPLLLIPPFPLTNLSLGHLVQPLSDPEDAGTNQPFHVVIPALPGLGFSDAVPSDVPPISTTAQLLDSLMKRLAYEHYVGSNAGSASISPAAIDWRLARHLSIHYSESCLGFHFIAPPLTCPTLSDSASQWLKWKLARLLGSSVLGYSKDDLSAIQKQKTPQLSKKKSAVNLGQHSRSDFEPNTPSYALCDSPTGLLLYVLKLLRTLGPKKELTPKDIITLTSLIWLPGPEAALRFWAQCASKIEPVEEKKTNKKPKVAITVFTGDEDQVEQQRTLPRPAKTMYSCPGWANREYQIVHLNRAPGTPGFLAWDRQDVIVEGVRGLVKAILAKDKRMQVAGQPGAVLQDQLEVQDDRIAQADLSGTTVQDPNASPGVSKSDNTLDSPLGAPQGDLTSSHPSTSNFRNSEHDLTLSIWVHCRPTSLLFFQNCLSTAHRFQRGDDALRNCPFLLIGPPSPNLILIMSNRYDRPHREGNGYGNFGRSNDDYRSGYQDGYGSDRYATPPATQQPRPPPSLRQMSSRSRIPQVQAPPQPADTHAARQITEVIDHIKKEWPAMCQDDCVPVQLALQLLDRSSVGRAHEYAQFQQSHNYLQESLKGIVHEHHQGFNSSIGTFHKIQSSIQQSQKRVRALKESLASSKTSLCATDPELKKLSKSSQEFDALVQTLNELDDLRAVPDQLEARISEKRFLTAVEVLQNALRKLRKPELDDIGALTDLRSYLANQETALMDILVEELHEHLYLKSPYCQERWQSLAKTQGAVTEGFGDIKPIAPFHVILDAIDVDKTVREDPMKNPEADTFYYVGLLVESLNRLGRLQNAVETLKQRLPVELFTIVNETINEVDQRHPSSLRGGSARGDGLHVYGTRETQMRADVIYDLLWSLYGKFEAIGEGHRVFHESIKVLIRREGAGNNSALLGSFKELWNLYQNEIRSLLHNYVTTDADVYQFDSPNPGDTLHGKKDIREHLFKFSEANTKSVEMTSEYDALDNIIQDAVPGLGSRKQDRKGRNVQDGGRRGAGAGAGSDGPFGNSHQTTGSYKSLVEPSVFNMSLLLPPTLVFLQRLKNIVPPGSDLAASTLTTFLDNFLVNVFQPQLDETLAKLSDTVFGEADAFTQDPAWSQVARRPVFRGTTAFFEVVTAFCRMLGTIPPDQALSSLIVTQMMRYYDRCFSWFKTLVVKAQDPATEISNDNLRSSARFSLDQGEIQETMKKLFMSEEMDWELAEKEIHLLMELTDESPLDSGDIIQDRDSISSLCLLYTSMKWLAVKIAGLRQITTHDTDTSRQNLPRHSSRRWTLMNDTGKTAGEEGPVSLPLTQETVQAFDSIVSSFEELAGTALLTLHMEIRCRIVHSLSIALSPKVAPYLLDQEVSEPDPQILSLNSELVFFDETIVRYLREKEIAFIRTGLGLLINCYLVSNACKASPMNDKGCGRMQLNILVLQQNLKNVEEGVDLARAANYFSLYEQGADAIVEKAKEDKEQQRGTSAQDPDNFSYDELKALVELCYSEAMANPERGIATAAKRQMQDKLLGLSEHMWQT</sequence>
<feature type="compositionally biased region" description="Polar residues" evidence="5">
    <location>
        <begin position="732"/>
        <end position="741"/>
    </location>
</feature>
<dbReference type="Gene3D" id="3.40.50.1820">
    <property type="entry name" value="alpha/beta hydrolase"/>
    <property type="match status" value="1"/>
</dbReference>
<dbReference type="Pfam" id="PF06441">
    <property type="entry name" value="EHN"/>
    <property type="match status" value="1"/>
</dbReference>
<evidence type="ECO:0000256" key="5">
    <source>
        <dbReference type="SAM" id="MobiDB-lite"/>
    </source>
</evidence>
<evidence type="ECO:0000256" key="1">
    <source>
        <dbReference type="ARBA" id="ARBA00022448"/>
    </source>
</evidence>
<feature type="domain" description="Exocyst complex component Sec8 middle helical bundle" evidence="8">
    <location>
        <begin position="1009"/>
        <end position="1271"/>
    </location>
</feature>
<proteinExistence type="inferred from homology"/>
<dbReference type="EMBL" id="AFQF01002285">
    <property type="protein sequence ID" value="EGU81846.1"/>
    <property type="molecule type" value="Genomic_DNA"/>
</dbReference>
<dbReference type="GO" id="GO:0090522">
    <property type="term" value="P:vesicle tethering involved in exocytosis"/>
    <property type="evidence" value="ECO:0007669"/>
    <property type="project" value="UniProtKB-UniRule"/>
</dbReference>
<feature type="domain" description="Exocyst complex component Sec8 N-terminal" evidence="6">
    <location>
        <begin position="758"/>
        <end position="897"/>
    </location>
</feature>
<evidence type="ECO:0000313" key="9">
    <source>
        <dbReference type="EMBL" id="EGU81846.1"/>
    </source>
</evidence>
<evidence type="ECO:0000256" key="2">
    <source>
        <dbReference type="ARBA" id="ARBA00022483"/>
    </source>
</evidence>
<dbReference type="STRING" id="660025.F9FML1"/>
<feature type="domain" description="Epoxide hydrolase N-terminal" evidence="7">
    <location>
        <begin position="124"/>
        <end position="232"/>
    </location>
</feature>
<feature type="compositionally biased region" description="Polar residues" evidence="5">
    <location>
        <begin position="578"/>
        <end position="600"/>
    </location>
</feature>
<dbReference type="SUPFAM" id="SSF53474">
    <property type="entry name" value="alpha/beta-Hydrolases"/>
    <property type="match status" value="1"/>
</dbReference>
<dbReference type="InterPro" id="IPR010497">
    <property type="entry name" value="Epoxide_hydro_N"/>
</dbReference>
<comment type="similarity">
    <text evidence="4">Belongs to the SEC8 family.</text>
</comment>
<name>F9FML1_FUSOF</name>
<dbReference type="GO" id="GO:0000145">
    <property type="term" value="C:exocyst"/>
    <property type="evidence" value="ECO:0007669"/>
    <property type="project" value="UniProtKB-UniRule"/>
</dbReference>
<feature type="compositionally biased region" description="Polar residues" evidence="5">
    <location>
        <begin position="10"/>
        <end position="20"/>
    </location>
</feature>
<keyword evidence="3 4" id="KW-0653">Protein transport</keyword>
<dbReference type="InterPro" id="IPR048630">
    <property type="entry name" value="Sec8_M"/>
</dbReference>
<dbReference type="GO" id="GO:0015031">
    <property type="term" value="P:protein transport"/>
    <property type="evidence" value="ECO:0007669"/>
    <property type="project" value="UniProtKB-KW"/>
</dbReference>
<evidence type="ECO:0000259" key="8">
    <source>
        <dbReference type="Pfam" id="PF20652"/>
    </source>
</evidence>
<dbReference type="InterPro" id="IPR039682">
    <property type="entry name" value="Sec8/EXOC4"/>
</dbReference>
<dbReference type="GO" id="GO:0006904">
    <property type="term" value="P:vesicle docking involved in exocytosis"/>
    <property type="evidence" value="ECO:0007669"/>
    <property type="project" value="InterPro"/>
</dbReference>
<organism evidence="9">
    <name type="scientific">Fusarium oxysporum (strain Fo5176)</name>
    <name type="common">Fusarium vascular wilt</name>
    <dbReference type="NCBI Taxonomy" id="660025"/>
    <lineage>
        <taxon>Eukaryota</taxon>
        <taxon>Fungi</taxon>
        <taxon>Dikarya</taxon>
        <taxon>Ascomycota</taxon>
        <taxon>Pezizomycotina</taxon>
        <taxon>Sordariomycetes</taxon>
        <taxon>Hypocreomycetidae</taxon>
        <taxon>Hypocreales</taxon>
        <taxon>Nectriaceae</taxon>
        <taxon>Fusarium</taxon>
        <taxon>Fusarium oxysporum species complex</taxon>
    </lineage>
</organism>
<dbReference type="Pfam" id="PF20652">
    <property type="entry name" value="Sec8_C"/>
    <property type="match status" value="1"/>
</dbReference>
<keyword evidence="2 4" id="KW-0268">Exocytosis</keyword>
<feature type="region of interest" description="Disordered" evidence="5">
    <location>
        <begin position="1"/>
        <end position="33"/>
    </location>
</feature>
<evidence type="ECO:0000259" key="6">
    <source>
        <dbReference type="Pfam" id="PF04048"/>
    </source>
</evidence>
<protein>
    <recommendedName>
        <fullName evidence="4">Exocyst complex component Sec8</fullName>
    </recommendedName>
</protein>
<dbReference type="Pfam" id="PF04048">
    <property type="entry name" value="Sec8_N"/>
    <property type="match status" value="1"/>
</dbReference>
<evidence type="ECO:0000256" key="4">
    <source>
        <dbReference type="RuleBase" id="RU367079"/>
    </source>
</evidence>
<dbReference type="PANTHER" id="PTHR14146">
    <property type="entry name" value="EXOCYST COMPLEX COMPONENT 4"/>
    <property type="match status" value="1"/>
</dbReference>
<evidence type="ECO:0000259" key="7">
    <source>
        <dbReference type="Pfam" id="PF06441"/>
    </source>
</evidence>
<dbReference type="OrthoDB" id="272977at2759"/>
<feature type="region of interest" description="Disordered" evidence="5">
    <location>
        <begin position="1211"/>
        <end position="1249"/>
    </location>
</feature>